<feature type="transmembrane region" description="Helical" evidence="1">
    <location>
        <begin position="18"/>
        <end position="38"/>
    </location>
</feature>
<evidence type="ECO:0000313" key="2">
    <source>
        <dbReference type="EMBL" id="KAG5387385.1"/>
    </source>
</evidence>
<keyword evidence="3" id="KW-1185">Reference proteome</keyword>
<proteinExistence type="predicted"/>
<evidence type="ECO:0008006" key="4">
    <source>
        <dbReference type="Google" id="ProtNLM"/>
    </source>
</evidence>
<evidence type="ECO:0000256" key="1">
    <source>
        <dbReference type="SAM" id="Phobius"/>
    </source>
</evidence>
<protein>
    <recommendedName>
        <fullName evidence="4">Prepilin-type N-terminal cleavage/methylation domain-containing protein</fullName>
    </recommendedName>
</protein>
<keyword evidence="1" id="KW-1133">Transmembrane helix</keyword>
<keyword evidence="1" id="KW-0812">Transmembrane</keyword>
<gene>
    <name evidence="2" type="primary">A09g519090.1_BraROA</name>
    <name evidence="2" type="ORF">IGI04_038855</name>
</gene>
<sequence length="80" mass="8780">MDERTDGLNHSGRKMTSLLGSGTTLLEIGLVMLMIIAYDSAFRASTRPATSEDYIFYGSSAEFPEFTRTKPLSIIVSISL</sequence>
<evidence type="ECO:0000313" key="3">
    <source>
        <dbReference type="Proteomes" id="UP000823674"/>
    </source>
</evidence>
<comment type="caution">
    <text evidence="2">The sequence shown here is derived from an EMBL/GenBank/DDBJ whole genome shotgun (WGS) entry which is preliminary data.</text>
</comment>
<keyword evidence="1" id="KW-0472">Membrane</keyword>
<reference evidence="2 3" key="1">
    <citation type="submission" date="2021-03" db="EMBL/GenBank/DDBJ databases">
        <authorList>
            <person name="King G.J."/>
            <person name="Bancroft I."/>
            <person name="Baten A."/>
            <person name="Bloomfield J."/>
            <person name="Borpatragohain P."/>
            <person name="He Z."/>
            <person name="Irish N."/>
            <person name="Irwin J."/>
            <person name="Liu K."/>
            <person name="Mauleon R.P."/>
            <person name="Moore J."/>
            <person name="Morris R."/>
            <person name="Ostergaard L."/>
            <person name="Wang B."/>
            <person name="Wells R."/>
        </authorList>
    </citation>
    <scope>NUCLEOTIDE SEQUENCE [LARGE SCALE GENOMIC DNA]</scope>
    <source>
        <strain evidence="2">R-o-18</strain>
        <tissue evidence="2">Leaf</tissue>
    </source>
</reference>
<name>A0ABQ7LP47_BRACM</name>
<dbReference type="Proteomes" id="UP000823674">
    <property type="component" value="Chromosome A09"/>
</dbReference>
<accession>A0ABQ7LP47</accession>
<dbReference type="EMBL" id="JADBGQ010000008">
    <property type="protein sequence ID" value="KAG5387385.1"/>
    <property type="molecule type" value="Genomic_DNA"/>
</dbReference>
<organism evidence="2 3">
    <name type="scientific">Brassica rapa subsp. trilocularis</name>
    <dbReference type="NCBI Taxonomy" id="1813537"/>
    <lineage>
        <taxon>Eukaryota</taxon>
        <taxon>Viridiplantae</taxon>
        <taxon>Streptophyta</taxon>
        <taxon>Embryophyta</taxon>
        <taxon>Tracheophyta</taxon>
        <taxon>Spermatophyta</taxon>
        <taxon>Magnoliopsida</taxon>
        <taxon>eudicotyledons</taxon>
        <taxon>Gunneridae</taxon>
        <taxon>Pentapetalae</taxon>
        <taxon>rosids</taxon>
        <taxon>malvids</taxon>
        <taxon>Brassicales</taxon>
        <taxon>Brassicaceae</taxon>
        <taxon>Brassiceae</taxon>
        <taxon>Brassica</taxon>
    </lineage>
</organism>